<dbReference type="InterPro" id="IPR020846">
    <property type="entry name" value="MFS_dom"/>
</dbReference>
<evidence type="ECO:0000256" key="3">
    <source>
        <dbReference type="ARBA" id="ARBA00022692"/>
    </source>
</evidence>
<proteinExistence type="predicted"/>
<evidence type="ECO:0000256" key="5">
    <source>
        <dbReference type="ARBA" id="ARBA00023136"/>
    </source>
</evidence>
<keyword evidence="5 6" id="KW-0472">Membrane</keyword>
<dbReference type="Gene3D" id="1.20.1720.10">
    <property type="entry name" value="Multidrug resistance protein D"/>
    <property type="match status" value="1"/>
</dbReference>
<dbReference type="AlphaFoldDB" id="A0A6J7RTK0"/>
<protein>
    <submittedName>
        <fullName evidence="9">Unannotated protein</fullName>
    </submittedName>
</protein>
<feature type="domain" description="Major facilitator superfamily (MFS) profile" evidence="7">
    <location>
        <begin position="16"/>
        <end position="505"/>
    </location>
</feature>
<dbReference type="CDD" id="cd17321">
    <property type="entry name" value="MFS_MMR_MDR_like"/>
    <property type="match status" value="1"/>
</dbReference>
<feature type="transmembrane region" description="Helical" evidence="6">
    <location>
        <begin position="167"/>
        <end position="191"/>
    </location>
</feature>
<dbReference type="GO" id="GO:0016020">
    <property type="term" value="C:membrane"/>
    <property type="evidence" value="ECO:0007669"/>
    <property type="project" value="UniProtKB-SubCell"/>
</dbReference>
<dbReference type="EMBL" id="CAFBLT010000003">
    <property type="protein sequence ID" value="CAB4882842.1"/>
    <property type="molecule type" value="Genomic_DNA"/>
</dbReference>
<evidence type="ECO:0000313" key="9">
    <source>
        <dbReference type="EMBL" id="CAB5032139.1"/>
    </source>
</evidence>
<feature type="transmembrane region" description="Helical" evidence="6">
    <location>
        <begin position="82"/>
        <end position="99"/>
    </location>
</feature>
<dbReference type="SUPFAM" id="SSF103473">
    <property type="entry name" value="MFS general substrate transporter"/>
    <property type="match status" value="1"/>
</dbReference>
<keyword evidence="2" id="KW-0813">Transport</keyword>
<comment type="subcellular location">
    <subcellularLocation>
        <location evidence="1">Membrane</location>
        <topology evidence="1">Multi-pass membrane protein</topology>
    </subcellularLocation>
</comment>
<dbReference type="GO" id="GO:0022857">
    <property type="term" value="F:transmembrane transporter activity"/>
    <property type="evidence" value="ECO:0007669"/>
    <property type="project" value="InterPro"/>
</dbReference>
<feature type="transmembrane region" description="Helical" evidence="6">
    <location>
        <begin position="140"/>
        <end position="161"/>
    </location>
</feature>
<gene>
    <name evidence="8" type="ORF">UFOPK3427_01680</name>
    <name evidence="9" type="ORF">UFOPK4112_01789</name>
</gene>
<feature type="transmembrane region" description="Helical" evidence="6">
    <location>
        <begin position="14"/>
        <end position="38"/>
    </location>
</feature>
<reference evidence="9" key="1">
    <citation type="submission" date="2020-05" db="EMBL/GenBank/DDBJ databases">
        <authorList>
            <person name="Chiriac C."/>
            <person name="Salcher M."/>
            <person name="Ghai R."/>
            <person name="Kavagutti S V."/>
        </authorList>
    </citation>
    <scope>NUCLEOTIDE SEQUENCE</scope>
</reference>
<feature type="transmembrane region" description="Helical" evidence="6">
    <location>
        <begin position="268"/>
        <end position="289"/>
    </location>
</feature>
<feature type="transmembrane region" description="Helical" evidence="6">
    <location>
        <begin position="50"/>
        <end position="70"/>
    </location>
</feature>
<feature type="transmembrane region" description="Helical" evidence="6">
    <location>
        <begin position="229"/>
        <end position="248"/>
    </location>
</feature>
<evidence type="ECO:0000313" key="8">
    <source>
        <dbReference type="EMBL" id="CAB4882842.1"/>
    </source>
</evidence>
<accession>A0A6J7RTK0</accession>
<dbReference type="PANTHER" id="PTHR42718">
    <property type="entry name" value="MAJOR FACILITATOR SUPERFAMILY MULTIDRUG TRANSPORTER MFSC"/>
    <property type="match status" value="1"/>
</dbReference>
<feature type="transmembrane region" description="Helical" evidence="6">
    <location>
        <begin position="481"/>
        <end position="501"/>
    </location>
</feature>
<organism evidence="9">
    <name type="scientific">freshwater metagenome</name>
    <dbReference type="NCBI Taxonomy" id="449393"/>
    <lineage>
        <taxon>unclassified sequences</taxon>
        <taxon>metagenomes</taxon>
        <taxon>ecological metagenomes</taxon>
    </lineage>
</organism>
<dbReference type="InterPro" id="IPR011701">
    <property type="entry name" value="MFS"/>
</dbReference>
<dbReference type="Gene3D" id="1.20.1250.20">
    <property type="entry name" value="MFS general substrate transporter like domains"/>
    <property type="match status" value="1"/>
</dbReference>
<feature type="transmembrane region" description="Helical" evidence="6">
    <location>
        <begin position="105"/>
        <end position="128"/>
    </location>
</feature>
<keyword evidence="4 6" id="KW-1133">Transmembrane helix</keyword>
<sequence>MSSIQTAAPNKNRVWTLIALIAVASVANFNLAVANVAIPEIGLHFSASQTQLNLVSVGFSLGLAGTVLYFGAIGDRYGRKMLLLLGMGLTIPASLLAAWSPDIQVLIVARIFGGVAAGMAFPTTLALITALWNGNERTKAIALWSAVGGSMIAVATLAAGWLLTFAWWGSVFLVTAPMAVLALLMALFFVPSHVEETTDPVDNLGGVLSIIGVLALVIAINFAPSPGEGKVTLVSGVIAILALTAFFVHQSRAKDPLFDLTIAKRRIFWVAALAGMIVFGTLMGVFYIGSQFMQNVLGYSTLKAGAAVLPAAVAMIIVAPFSARIIERFGSRVTLLLGYFFLFWSFIVMLLLWDEHSRYDVVALAFVLIGIGVGLAGTPASHSLTGSVPTHRAGMASGTADLQRDLGGSIMQSILGAILTAGYAAAVASEITSSGKNVSAQVASELEKSYSSAAAIAQSHPQNAAEIISGAKTAFLDGANWAYGVGVVVILIGALLVWAMFPSRSKETELLDRYQVIDHDVVETTPSS</sequence>
<name>A0A6J7RTK0_9ZZZZ</name>
<feature type="transmembrane region" description="Helical" evidence="6">
    <location>
        <begin position="406"/>
        <end position="426"/>
    </location>
</feature>
<feature type="transmembrane region" description="Helical" evidence="6">
    <location>
        <begin position="333"/>
        <end position="353"/>
    </location>
</feature>
<evidence type="ECO:0000256" key="1">
    <source>
        <dbReference type="ARBA" id="ARBA00004141"/>
    </source>
</evidence>
<evidence type="ECO:0000259" key="7">
    <source>
        <dbReference type="PROSITE" id="PS50850"/>
    </source>
</evidence>
<dbReference type="PROSITE" id="PS50850">
    <property type="entry name" value="MFS"/>
    <property type="match status" value="1"/>
</dbReference>
<dbReference type="PRINTS" id="PR01036">
    <property type="entry name" value="TCRTETB"/>
</dbReference>
<dbReference type="InterPro" id="IPR036259">
    <property type="entry name" value="MFS_trans_sf"/>
</dbReference>
<evidence type="ECO:0000256" key="6">
    <source>
        <dbReference type="SAM" id="Phobius"/>
    </source>
</evidence>
<dbReference type="Pfam" id="PF07690">
    <property type="entry name" value="MFS_1"/>
    <property type="match status" value="1"/>
</dbReference>
<dbReference type="PANTHER" id="PTHR42718:SF9">
    <property type="entry name" value="MAJOR FACILITATOR SUPERFAMILY MULTIDRUG TRANSPORTER MFSC"/>
    <property type="match status" value="1"/>
</dbReference>
<feature type="transmembrane region" description="Helical" evidence="6">
    <location>
        <begin position="359"/>
        <end position="385"/>
    </location>
</feature>
<evidence type="ECO:0000256" key="4">
    <source>
        <dbReference type="ARBA" id="ARBA00022989"/>
    </source>
</evidence>
<evidence type="ECO:0000256" key="2">
    <source>
        <dbReference type="ARBA" id="ARBA00022448"/>
    </source>
</evidence>
<feature type="transmembrane region" description="Helical" evidence="6">
    <location>
        <begin position="203"/>
        <end position="223"/>
    </location>
</feature>
<keyword evidence="3 6" id="KW-0812">Transmembrane</keyword>
<dbReference type="EMBL" id="CAFBPM010000029">
    <property type="protein sequence ID" value="CAB5032139.1"/>
    <property type="molecule type" value="Genomic_DNA"/>
</dbReference>
<feature type="transmembrane region" description="Helical" evidence="6">
    <location>
        <begin position="301"/>
        <end position="321"/>
    </location>
</feature>